<accession>A0A9N9C590</accession>
<reference evidence="2" key="1">
    <citation type="submission" date="2021-06" db="EMBL/GenBank/DDBJ databases">
        <authorList>
            <person name="Kallberg Y."/>
            <person name="Tangrot J."/>
            <person name="Rosling A."/>
        </authorList>
    </citation>
    <scope>NUCLEOTIDE SEQUENCE</scope>
    <source>
        <strain evidence="2">IN212</strain>
    </source>
</reference>
<sequence length="107" mass="12386">MATIENNQSHNKKNKLSMDIESNQSLNSKNKLSVEYDQNGASFIFGKNEPSEYVKSETSEYVKSETSEYIKSEKSGPVFEIVNTTPSKEKKFHLIYYLCDSIYRSYF</sequence>
<dbReference type="AlphaFoldDB" id="A0A9N9C590"/>
<evidence type="ECO:0000313" key="3">
    <source>
        <dbReference type="Proteomes" id="UP000789396"/>
    </source>
</evidence>
<evidence type="ECO:0000313" key="2">
    <source>
        <dbReference type="EMBL" id="CAG8588463.1"/>
    </source>
</evidence>
<proteinExistence type="predicted"/>
<gene>
    <name evidence="2" type="ORF">RFULGI_LOCUS6134</name>
</gene>
<protein>
    <submittedName>
        <fullName evidence="2">11823_t:CDS:1</fullName>
    </submittedName>
</protein>
<dbReference type="EMBL" id="CAJVPZ010007600">
    <property type="protein sequence ID" value="CAG8588463.1"/>
    <property type="molecule type" value="Genomic_DNA"/>
</dbReference>
<comment type="caution">
    <text evidence="2">The sequence shown here is derived from an EMBL/GenBank/DDBJ whole genome shotgun (WGS) entry which is preliminary data.</text>
</comment>
<dbReference type="Proteomes" id="UP000789396">
    <property type="component" value="Unassembled WGS sequence"/>
</dbReference>
<organism evidence="2 3">
    <name type="scientific">Racocetra fulgida</name>
    <dbReference type="NCBI Taxonomy" id="60492"/>
    <lineage>
        <taxon>Eukaryota</taxon>
        <taxon>Fungi</taxon>
        <taxon>Fungi incertae sedis</taxon>
        <taxon>Mucoromycota</taxon>
        <taxon>Glomeromycotina</taxon>
        <taxon>Glomeromycetes</taxon>
        <taxon>Diversisporales</taxon>
        <taxon>Gigasporaceae</taxon>
        <taxon>Racocetra</taxon>
    </lineage>
</organism>
<evidence type="ECO:0000256" key="1">
    <source>
        <dbReference type="SAM" id="MobiDB-lite"/>
    </source>
</evidence>
<name>A0A9N9C590_9GLOM</name>
<feature type="region of interest" description="Disordered" evidence="1">
    <location>
        <begin position="1"/>
        <end position="21"/>
    </location>
</feature>
<keyword evidence="3" id="KW-1185">Reference proteome</keyword>